<keyword evidence="2" id="KW-1185">Reference proteome</keyword>
<gene>
    <name evidence="1" type="ORF">GCM10010170_035050</name>
</gene>
<organism evidence="1 2">
    <name type="scientific">Dactylosporangium salmoneum</name>
    <dbReference type="NCBI Taxonomy" id="53361"/>
    <lineage>
        <taxon>Bacteria</taxon>
        <taxon>Bacillati</taxon>
        <taxon>Actinomycetota</taxon>
        <taxon>Actinomycetes</taxon>
        <taxon>Micromonosporales</taxon>
        <taxon>Micromonosporaceae</taxon>
        <taxon>Dactylosporangium</taxon>
    </lineage>
</organism>
<evidence type="ECO:0000313" key="2">
    <source>
        <dbReference type="Proteomes" id="UP001501444"/>
    </source>
</evidence>
<evidence type="ECO:0000313" key="1">
    <source>
        <dbReference type="EMBL" id="GAA2347438.1"/>
    </source>
</evidence>
<proteinExistence type="predicted"/>
<sequence>MNNPLAFDFARRLRDPAFRRRLHDVGWASGTTVYTPQVGETGAEVRARMEPGRHLLVMPDLGAPFGLRMMMCEID</sequence>
<accession>A0ABN3GAA6</accession>
<dbReference type="RefSeq" id="WP_344613455.1">
    <property type="nucleotide sequence ID" value="NZ_BAAARV010000025.1"/>
</dbReference>
<reference evidence="1 2" key="1">
    <citation type="journal article" date="2019" name="Int. J. Syst. Evol. Microbiol.">
        <title>The Global Catalogue of Microorganisms (GCM) 10K type strain sequencing project: providing services to taxonomists for standard genome sequencing and annotation.</title>
        <authorList>
            <consortium name="The Broad Institute Genomics Platform"/>
            <consortium name="The Broad Institute Genome Sequencing Center for Infectious Disease"/>
            <person name="Wu L."/>
            <person name="Ma J."/>
        </authorList>
    </citation>
    <scope>NUCLEOTIDE SEQUENCE [LARGE SCALE GENOMIC DNA]</scope>
    <source>
        <strain evidence="1 2">JCM 3272</strain>
    </source>
</reference>
<comment type="caution">
    <text evidence="1">The sequence shown here is derived from an EMBL/GenBank/DDBJ whole genome shotgun (WGS) entry which is preliminary data.</text>
</comment>
<dbReference type="Proteomes" id="UP001501444">
    <property type="component" value="Unassembled WGS sequence"/>
</dbReference>
<protein>
    <submittedName>
        <fullName evidence="1">Uncharacterized protein</fullName>
    </submittedName>
</protein>
<dbReference type="EMBL" id="BAAARV010000025">
    <property type="protein sequence ID" value="GAA2347438.1"/>
    <property type="molecule type" value="Genomic_DNA"/>
</dbReference>
<name>A0ABN3GAA6_9ACTN</name>